<dbReference type="SUPFAM" id="SSF50249">
    <property type="entry name" value="Nucleic acid-binding proteins"/>
    <property type="match status" value="1"/>
</dbReference>
<evidence type="ECO:0000256" key="6">
    <source>
        <dbReference type="ARBA" id="ARBA00033409"/>
    </source>
</evidence>
<dbReference type="NCBIfam" id="TIGR00613">
    <property type="entry name" value="reco"/>
    <property type="match status" value="1"/>
</dbReference>
<dbReference type="Pfam" id="PF11967">
    <property type="entry name" value="RecO_N"/>
    <property type="match status" value="1"/>
</dbReference>
<comment type="similarity">
    <text evidence="1 7">Belongs to the RecO family.</text>
</comment>
<dbReference type="PANTHER" id="PTHR33991:SF1">
    <property type="entry name" value="DNA REPAIR PROTEIN RECO"/>
    <property type="match status" value="1"/>
</dbReference>
<keyword evidence="4 7" id="KW-0233">DNA recombination</keyword>
<evidence type="ECO:0000256" key="4">
    <source>
        <dbReference type="ARBA" id="ARBA00023172"/>
    </source>
</evidence>
<dbReference type="GO" id="GO:0006310">
    <property type="term" value="P:DNA recombination"/>
    <property type="evidence" value="ECO:0007669"/>
    <property type="project" value="UniProtKB-UniRule"/>
</dbReference>
<dbReference type="Pfam" id="PF02565">
    <property type="entry name" value="RecO_C"/>
    <property type="match status" value="1"/>
</dbReference>
<evidence type="ECO:0000256" key="5">
    <source>
        <dbReference type="ARBA" id="ARBA00023204"/>
    </source>
</evidence>
<dbReference type="HAMAP" id="MF_00201">
    <property type="entry name" value="RecO"/>
    <property type="match status" value="1"/>
</dbReference>
<comment type="function">
    <text evidence="7">Involved in DNA repair and RecF pathway recombination.</text>
</comment>
<dbReference type="Gene3D" id="1.20.1440.120">
    <property type="entry name" value="Recombination protein O, C-terminal domain"/>
    <property type="match status" value="1"/>
</dbReference>
<proteinExistence type="inferred from homology"/>
<dbReference type="Proteomes" id="UP000326202">
    <property type="component" value="Chromosome"/>
</dbReference>
<dbReference type="GO" id="GO:0006302">
    <property type="term" value="P:double-strand break repair"/>
    <property type="evidence" value="ECO:0007669"/>
    <property type="project" value="TreeGrafter"/>
</dbReference>
<reference evidence="9 10" key="1">
    <citation type="submission" date="2019-08" db="EMBL/GenBank/DDBJ databases">
        <title>Hyperibacter terrae gen. nov., sp. nov. and Hyperibacter viscosus sp. nov., two new members in the family Rhodospirillaceae isolated from the rhizosphere of Hypericum perforatum.</title>
        <authorList>
            <person name="Noviana Z."/>
        </authorList>
    </citation>
    <scope>NUCLEOTIDE SEQUENCE [LARGE SCALE GENOMIC DNA]</scope>
    <source>
        <strain evidence="9 10">R5913</strain>
    </source>
</reference>
<dbReference type="GO" id="GO:0043590">
    <property type="term" value="C:bacterial nucleoid"/>
    <property type="evidence" value="ECO:0007669"/>
    <property type="project" value="TreeGrafter"/>
</dbReference>
<evidence type="ECO:0000313" key="10">
    <source>
        <dbReference type="Proteomes" id="UP000326202"/>
    </source>
</evidence>
<feature type="domain" description="DNA replication/recombination mediator RecO N-terminal" evidence="8">
    <location>
        <begin position="48"/>
        <end position="120"/>
    </location>
</feature>
<gene>
    <name evidence="7 9" type="primary">recO</name>
    <name evidence="9" type="ORF">FRZ44_20280</name>
</gene>
<keyword evidence="3 7" id="KW-0227">DNA damage</keyword>
<sequence length="292" mass="31359">MGTSIRAAAPVLEASPSPYPLPQGEGAWFLFQRAAPNAQTFVFRTPPMEWQEEGILLATRALGEGSAVVSLLTRGQGRHAGLVKGAMSRSAGGRYQPGNRVQAVWRARLAEHLGHLTCELLDCPAARLLDDPDRLAGLSSALSVTEAALPEREPHPSVFDGLVAFIEELEGGSPGWTSSYVRWELTLLGDLGYGLDLTSCAVTGVTEGLTFVSPKSGRAVATEAAQPWRDRLLPLPPFVADPARTAQSEELMQGLALTGYFLERHALVAVGGRGGLPPARERFVERLSRRRS</sequence>
<dbReference type="AlphaFoldDB" id="A0A5J6MH02"/>
<dbReference type="Gene3D" id="2.40.50.140">
    <property type="entry name" value="Nucleic acid-binding proteins"/>
    <property type="match status" value="1"/>
</dbReference>
<accession>A0A5J6MH02</accession>
<keyword evidence="5 7" id="KW-0234">DNA repair</keyword>
<evidence type="ECO:0000256" key="7">
    <source>
        <dbReference type="HAMAP-Rule" id="MF_00201"/>
    </source>
</evidence>
<dbReference type="SUPFAM" id="SSF57863">
    <property type="entry name" value="ArfGap/RecO-like zinc finger"/>
    <property type="match status" value="1"/>
</dbReference>
<protein>
    <recommendedName>
        <fullName evidence="2 7">DNA repair protein RecO</fullName>
    </recommendedName>
    <alternativeName>
        <fullName evidence="6 7">Recombination protein O</fullName>
    </alternativeName>
</protein>
<evidence type="ECO:0000313" key="9">
    <source>
        <dbReference type="EMBL" id="QEX16733.1"/>
    </source>
</evidence>
<dbReference type="InterPro" id="IPR022572">
    <property type="entry name" value="DNA_rep/recomb_RecO_N"/>
</dbReference>
<evidence type="ECO:0000256" key="2">
    <source>
        <dbReference type="ARBA" id="ARBA00021310"/>
    </source>
</evidence>
<dbReference type="KEGG" id="htq:FRZ44_20280"/>
<evidence type="ECO:0000256" key="3">
    <source>
        <dbReference type="ARBA" id="ARBA00022763"/>
    </source>
</evidence>
<dbReference type="PANTHER" id="PTHR33991">
    <property type="entry name" value="DNA REPAIR PROTEIN RECO"/>
    <property type="match status" value="1"/>
</dbReference>
<dbReference type="InterPro" id="IPR003717">
    <property type="entry name" value="RecO"/>
</dbReference>
<dbReference type="InterPro" id="IPR012340">
    <property type="entry name" value="NA-bd_OB-fold"/>
</dbReference>
<dbReference type="EMBL" id="CP042906">
    <property type="protein sequence ID" value="QEX16733.1"/>
    <property type="molecule type" value="Genomic_DNA"/>
</dbReference>
<keyword evidence="10" id="KW-1185">Reference proteome</keyword>
<evidence type="ECO:0000256" key="1">
    <source>
        <dbReference type="ARBA" id="ARBA00007452"/>
    </source>
</evidence>
<dbReference type="InterPro" id="IPR042242">
    <property type="entry name" value="RecO_C"/>
</dbReference>
<dbReference type="InterPro" id="IPR037278">
    <property type="entry name" value="ARFGAP/RecO"/>
</dbReference>
<organism evidence="9 10">
    <name type="scientific">Hypericibacter terrae</name>
    <dbReference type="NCBI Taxonomy" id="2602015"/>
    <lineage>
        <taxon>Bacteria</taxon>
        <taxon>Pseudomonadati</taxon>
        <taxon>Pseudomonadota</taxon>
        <taxon>Alphaproteobacteria</taxon>
        <taxon>Rhodospirillales</taxon>
        <taxon>Dongiaceae</taxon>
        <taxon>Hypericibacter</taxon>
    </lineage>
</organism>
<evidence type="ECO:0000259" key="8">
    <source>
        <dbReference type="Pfam" id="PF11967"/>
    </source>
</evidence>
<name>A0A5J6MH02_9PROT</name>